<dbReference type="Proteomes" id="UP000273898">
    <property type="component" value="Unassembled WGS sequence"/>
</dbReference>
<gene>
    <name evidence="3" type="ORF">BCL90_0359</name>
    <name evidence="4" type="ORF">E3V97_10150</name>
</gene>
<evidence type="ECO:0000313" key="5">
    <source>
        <dbReference type="Proteomes" id="UP000273898"/>
    </source>
</evidence>
<feature type="transmembrane region" description="Helical" evidence="2">
    <location>
        <begin position="12"/>
        <end position="33"/>
    </location>
</feature>
<keyword evidence="2" id="KW-1133">Transmembrane helix</keyword>
<reference evidence="3 5" key="1">
    <citation type="submission" date="2018-10" db="EMBL/GenBank/DDBJ databases">
        <title>Genomic Encyclopedia of Archaeal and Bacterial Type Strains, Phase II (KMG-II): from individual species to whole genera.</title>
        <authorList>
            <person name="Goeker M."/>
        </authorList>
    </citation>
    <scope>NUCLEOTIDE SEQUENCE [LARGE SCALE GENOMIC DNA]</scope>
    <source>
        <strain evidence="3 5">DSM 19624</strain>
    </source>
</reference>
<evidence type="ECO:0000256" key="1">
    <source>
        <dbReference type="ARBA" id="ARBA00007248"/>
    </source>
</evidence>
<accession>A0A497Y7U8</accession>
<sequence>MKIFSYNLTEKCPYSLLKIGYVVVAIVWCISMLSCRKQEILPAQVRNENTRAVDFNVQLPGHTEAVSTYAITENEENAIHTVNVLAFKVTNKGLENESETFAYSVTGTSISTPDAANSAGKSFKAGLKIDNDNNYRFVVLANVSEQLNGITINEGERKEAVMAKLAFSKMGQWNATSVTNYDAFPMWGETEPAVITANTTALNSIAMVRSLARIDVVLKETAVSNFRLSSVSLVNSYAEGLIAPLSNNFNGNTVTSESMPSAAQRNVSPVTYQVLSPGKSLQQEIYAFESPKSSLQPNQTTGTELIIGGRYKGSAVDTYYRIAFMDGSGNAIPLLRNYKYSVNITAVGGAGYASISNAQNNIPINMEVELKQLDDGGLNVISTDGQYLLALSTDQAEVGAASGQVIPIRISSLGAPWYAYRDPKDAGWISVATEMDPASGKWSLLIYINSSNLGVSRPRTGKITVRLGDANTTIGRISKTITITQRNTN</sequence>
<dbReference type="RefSeq" id="WP_121282231.1">
    <property type="nucleotide sequence ID" value="NZ_RCCK01000010.1"/>
</dbReference>
<organism evidence="3 5">
    <name type="scientific">Pedobacter alluvionis</name>
    <dbReference type="NCBI Taxonomy" id="475253"/>
    <lineage>
        <taxon>Bacteria</taxon>
        <taxon>Pseudomonadati</taxon>
        <taxon>Bacteroidota</taxon>
        <taxon>Sphingobacteriia</taxon>
        <taxon>Sphingobacteriales</taxon>
        <taxon>Sphingobacteriaceae</taxon>
        <taxon>Pedobacter</taxon>
    </lineage>
</organism>
<evidence type="ECO:0000313" key="3">
    <source>
        <dbReference type="EMBL" id="RLJ79652.1"/>
    </source>
</evidence>
<dbReference type="AlphaFoldDB" id="A0A497Y7U8"/>
<keyword evidence="6" id="KW-1185">Reference proteome</keyword>
<proteinExistence type="inferred from homology"/>
<comment type="similarity">
    <text evidence="1">Belongs to the bacteroidetes fimbrillin superfamily. FimB/Mfa2 family.</text>
</comment>
<comment type="caution">
    <text evidence="3">The sequence shown here is derived from an EMBL/GenBank/DDBJ whole genome shotgun (WGS) entry which is preliminary data.</text>
</comment>
<name>A0A497Y7U8_9SPHI</name>
<dbReference type="OrthoDB" id="1099098at2"/>
<evidence type="ECO:0000313" key="4">
    <source>
        <dbReference type="EMBL" id="TFB30978.1"/>
    </source>
</evidence>
<evidence type="ECO:0000313" key="6">
    <source>
        <dbReference type="Proteomes" id="UP000297429"/>
    </source>
</evidence>
<dbReference type="Proteomes" id="UP000297429">
    <property type="component" value="Unassembled WGS sequence"/>
</dbReference>
<dbReference type="Pfam" id="PF08842">
    <property type="entry name" value="Mfa2"/>
    <property type="match status" value="1"/>
</dbReference>
<reference evidence="4 6" key="2">
    <citation type="submission" date="2019-03" db="EMBL/GenBank/DDBJ databases">
        <authorList>
            <person name="He R.-H."/>
        </authorList>
    </citation>
    <scope>NUCLEOTIDE SEQUENCE [LARGE SCALE GENOMIC DNA]</scope>
    <source>
        <strain evidence="4 6">DSM 19624</strain>
    </source>
</reference>
<dbReference type="PROSITE" id="PS51257">
    <property type="entry name" value="PROKAR_LIPOPROTEIN"/>
    <property type="match status" value="1"/>
</dbReference>
<keyword evidence="2" id="KW-0472">Membrane</keyword>
<keyword evidence="2" id="KW-0812">Transmembrane</keyword>
<dbReference type="EMBL" id="RCCK01000010">
    <property type="protein sequence ID" value="RLJ79652.1"/>
    <property type="molecule type" value="Genomic_DNA"/>
</dbReference>
<dbReference type="EMBL" id="SOPX01000002">
    <property type="protein sequence ID" value="TFB30978.1"/>
    <property type="molecule type" value="Genomic_DNA"/>
</dbReference>
<protein>
    <submittedName>
        <fullName evidence="3">All-beta uncharacterized protein</fullName>
    </submittedName>
</protein>
<evidence type="ECO:0000256" key="2">
    <source>
        <dbReference type="SAM" id="Phobius"/>
    </source>
</evidence>
<dbReference type="InterPro" id="IPR014941">
    <property type="entry name" value="FimB/Mfa2/Mfa3"/>
</dbReference>